<evidence type="ECO:0000313" key="7">
    <source>
        <dbReference type="EMBL" id="BBG28874.1"/>
    </source>
</evidence>
<keyword evidence="3 6" id="KW-1133">Transmembrane helix</keyword>
<dbReference type="Proteomes" id="UP000267342">
    <property type="component" value="Chromosome"/>
</dbReference>
<dbReference type="KEGG" id="zpl:ZBT109_0074"/>
<dbReference type="Pfam" id="PF04228">
    <property type="entry name" value="Zn_peptidase"/>
    <property type="match status" value="1"/>
</dbReference>
<keyword evidence="8" id="KW-1185">Reference proteome</keyword>
<dbReference type="RefSeq" id="WP_027704411.1">
    <property type="nucleotide sequence ID" value="NZ_AP018933.1"/>
</dbReference>
<dbReference type="PANTHER" id="PTHR30168">
    <property type="entry name" value="PUTATIVE MEMBRANE PROTEIN YPFJ"/>
    <property type="match status" value="1"/>
</dbReference>
<dbReference type="GO" id="GO:0008233">
    <property type="term" value="F:peptidase activity"/>
    <property type="evidence" value="ECO:0007669"/>
    <property type="project" value="UniProtKB-KW"/>
</dbReference>
<evidence type="ECO:0000256" key="6">
    <source>
        <dbReference type="SAM" id="Phobius"/>
    </source>
</evidence>
<organism evidence="7 8">
    <name type="scientific">Zymobacter palmae</name>
    <dbReference type="NCBI Taxonomy" id="33074"/>
    <lineage>
        <taxon>Bacteria</taxon>
        <taxon>Pseudomonadati</taxon>
        <taxon>Pseudomonadota</taxon>
        <taxon>Gammaproteobacteria</taxon>
        <taxon>Oceanospirillales</taxon>
        <taxon>Halomonadaceae</taxon>
        <taxon>Zymobacter group</taxon>
        <taxon>Zymobacter</taxon>
    </lineage>
</organism>
<dbReference type="AlphaFoldDB" id="A0A348HB72"/>
<dbReference type="InterPro" id="IPR007343">
    <property type="entry name" value="Uncharacterised_pept_Zn_put"/>
</dbReference>
<evidence type="ECO:0000256" key="2">
    <source>
        <dbReference type="ARBA" id="ARBA00022692"/>
    </source>
</evidence>
<name>A0A348HB72_9GAMM</name>
<dbReference type="GO" id="GO:0006508">
    <property type="term" value="P:proteolysis"/>
    <property type="evidence" value="ECO:0007669"/>
    <property type="project" value="UniProtKB-KW"/>
</dbReference>
<dbReference type="PANTHER" id="PTHR30168:SF0">
    <property type="entry name" value="INNER MEMBRANE PROTEIN"/>
    <property type="match status" value="1"/>
</dbReference>
<accession>A0A348HB72</accession>
<sequence length="298" mass="32321">MKWQRGRRSSNIEDERSNGSSGGGMRLSGGKISIAGIVLVVAFGLITKQDPMQILSQVLGQIGGNGGSVATQSNTSSTTPSQVDHSRDEFISTVLGDTEDTWTEIFKQQGKTYQPPKLVLFSGSVSSGCGYASAAVGPFYCPADQKLYLDTSFFAEMKSRFKVGTDFAQAYVIAHEVGHHVQHLTGIDRQVTQAERQGAAREGANGLSVRQELQADCYAGVWGHQAESRYNWLEPGEIEDALKAADAIGDDNLQRQGQGRVVPDSFTHGTAEQRVRWFKVGFDSGDMARCDTFSAKQL</sequence>
<gene>
    <name evidence="7" type="ORF">ZBT109_0074</name>
</gene>
<keyword evidence="2 6" id="KW-0812">Transmembrane</keyword>
<evidence type="ECO:0000256" key="3">
    <source>
        <dbReference type="ARBA" id="ARBA00022989"/>
    </source>
</evidence>
<evidence type="ECO:0000313" key="8">
    <source>
        <dbReference type="Proteomes" id="UP000267342"/>
    </source>
</evidence>
<protein>
    <submittedName>
        <fullName evidence="7">Predicted metallo protease</fullName>
    </submittedName>
</protein>
<dbReference type="EMBL" id="AP018933">
    <property type="protein sequence ID" value="BBG28874.1"/>
    <property type="molecule type" value="Genomic_DNA"/>
</dbReference>
<keyword evidence="7" id="KW-0645">Protease</keyword>
<evidence type="ECO:0000256" key="5">
    <source>
        <dbReference type="SAM" id="MobiDB-lite"/>
    </source>
</evidence>
<dbReference type="OrthoDB" id="9774900at2"/>
<comment type="subcellular location">
    <subcellularLocation>
        <location evidence="1">Membrane</location>
        <topology evidence="1">Single-pass membrane protein</topology>
    </subcellularLocation>
</comment>
<evidence type="ECO:0000256" key="4">
    <source>
        <dbReference type="ARBA" id="ARBA00023136"/>
    </source>
</evidence>
<feature type="transmembrane region" description="Helical" evidence="6">
    <location>
        <begin position="27"/>
        <end position="46"/>
    </location>
</feature>
<proteinExistence type="predicted"/>
<keyword evidence="4 6" id="KW-0472">Membrane</keyword>
<reference evidence="7 8" key="1">
    <citation type="submission" date="2018-09" db="EMBL/GenBank/DDBJ databases">
        <title>Zymobacter palmae IAM14233 (=T109) whole genome analysis.</title>
        <authorList>
            <person name="Yanase H."/>
        </authorList>
    </citation>
    <scope>NUCLEOTIDE SEQUENCE [LARGE SCALE GENOMIC DNA]</scope>
    <source>
        <strain evidence="7 8">IAM14233</strain>
    </source>
</reference>
<dbReference type="GO" id="GO:0016020">
    <property type="term" value="C:membrane"/>
    <property type="evidence" value="ECO:0007669"/>
    <property type="project" value="UniProtKB-SubCell"/>
</dbReference>
<evidence type="ECO:0000256" key="1">
    <source>
        <dbReference type="ARBA" id="ARBA00004167"/>
    </source>
</evidence>
<keyword evidence="7" id="KW-0378">Hydrolase</keyword>
<feature type="region of interest" description="Disordered" evidence="5">
    <location>
        <begin position="1"/>
        <end position="25"/>
    </location>
</feature>